<reference evidence="1" key="1">
    <citation type="submission" date="2023-06" db="EMBL/GenBank/DDBJ databases">
        <title>Identification of two novel mycobacterium reveal diversities and complexities of Mycobacterium gordonae clade.</title>
        <authorList>
            <person name="Matsumoto Y."/>
            <person name="Nakamura S."/>
            <person name="Motooka D."/>
            <person name="Fukushima K."/>
        </authorList>
    </citation>
    <scope>NUCLEOTIDE SEQUENCE</scope>
    <source>
        <strain evidence="1">TY812</strain>
    </source>
</reference>
<organism evidence="1 2">
    <name type="scientific">Mycobacterium paragordonae</name>
    <dbReference type="NCBI Taxonomy" id="1389713"/>
    <lineage>
        <taxon>Bacteria</taxon>
        <taxon>Bacillati</taxon>
        <taxon>Actinomycetota</taxon>
        <taxon>Actinomycetes</taxon>
        <taxon>Mycobacteriales</taxon>
        <taxon>Mycobacteriaceae</taxon>
        <taxon>Mycobacterium</taxon>
    </lineage>
</organism>
<gene>
    <name evidence="1" type="ORF">QXL92_33860</name>
</gene>
<evidence type="ECO:0000313" key="2">
    <source>
        <dbReference type="Proteomes" id="UP001229081"/>
    </source>
</evidence>
<protein>
    <submittedName>
        <fullName evidence="1">Uncharacterized protein</fullName>
    </submittedName>
</protein>
<comment type="caution">
    <text evidence="1">The sequence shown here is derived from an EMBL/GenBank/DDBJ whole genome shotgun (WGS) entry which is preliminary data.</text>
</comment>
<dbReference type="RefSeq" id="WP_133163527.1">
    <property type="nucleotide sequence ID" value="NZ_JAUFSA010000007.1"/>
</dbReference>
<dbReference type="AlphaFoldDB" id="A0AAJ1W4Q6"/>
<evidence type="ECO:0000313" key="1">
    <source>
        <dbReference type="EMBL" id="MDP7739715.1"/>
    </source>
</evidence>
<dbReference type="Proteomes" id="UP001229081">
    <property type="component" value="Unassembled WGS sequence"/>
</dbReference>
<accession>A0AAJ1W4Q6</accession>
<dbReference type="EMBL" id="JAUFSA010000007">
    <property type="protein sequence ID" value="MDP7739715.1"/>
    <property type="molecule type" value="Genomic_DNA"/>
</dbReference>
<sequence>MGTSNVEPLYGPNAPCAKNTDAWIRLEAELEAVISWRASRQRKIDAAQPMVQQFCAHCPIVADCYQTAIDGAGPGMQRYGIKSTFTGVAGGTLFHEGAVVIDFGLNTSAERNSA</sequence>
<proteinExistence type="predicted"/>
<name>A0AAJ1W4Q6_9MYCO</name>